<feature type="compositionally biased region" description="Basic and acidic residues" evidence="1">
    <location>
        <begin position="182"/>
        <end position="202"/>
    </location>
</feature>
<organism evidence="2 3">
    <name type="scientific">Colletotrichum kahawae</name>
    <name type="common">Coffee berry disease fungus</name>
    <dbReference type="NCBI Taxonomy" id="34407"/>
    <lineage>
        <taxon>Eukaryota</taxon>
        <taxon>Fungi</taxon>
        <taxon>Dikarya</taxon>
        <taxon>Ascomycota</taxon>
        <taxon>Pezizomycotina</taxon>
        <taxon>Sordariomycetes</taxon>
        <taxon>Hypocreomycetidae</taxon>
        <taxon>Glomerellales</taxon>
        <taxon>Glomerellaceae</taxon>
        <taxon>Colletotrichum</taxon>
        <taxon>Colletotrichum gloeosporioides species complex</taxon>
    </lineage>
</organism>
<evidence type="ECO:0000313" key="3">
    <source>
        <dbReference type="Proteomes" id="UP001281614"/>
    </source>
</evidence>
<sequence>MPLHSSLFVKLPYLNVLIYGSPRQYEGRSGRFQHQLEVHLLDFLWLTGSHARLPQKWLEVDATLKAIASISKSRLSAKADLNETSKILKQLREAITYCASKEGGVSPSSSIRKRFQAATDRSINCISGIDALLADYKHNRIQWNEDGRTQMARLWQAIKTSKSDWGRITKKLKGKSRQMEQTTKKLDTKATTKQGPLKEKGIPTRKSNSASGSQRKKPATNHKSAKVISPKGNSKPAAKPAGSQRRTRWNISYEPSRALSDLEISWSGVRSEFTPSDNYQYVPVYSSHGFISHARRSSPSAARDSVRAAIARILKNSPVIFVGET</sequence>
<proteinExistence type="predicted"/>
<dbReference type="EMBL" id="VYYT01000883">
    <property type="protein sequence ID" value="KAK2728314.1"/>
    <property type="molecule type" value="Genomic_DNA"/>
</dbReference>
<feature type="compositionally biased region" description="Basic residues" evidence="1">
    <location>
        <begin position="214"/>
        <end position="225"/>
    </location>
</feature>
<accession>A0AAD9XUV2</accession>
<keyword evidence="3" id="KW-1185">Reference proteome</keyword>
<evidence type="ECO:0000256" key="1">
    <source>
        <dbReference type="SAM" id="MobiDB-lite"/>
    </source>
</evidence>
<evidence type="ECO:0000313" key="2">
    <source>
        <dbReference type="EMBL" id="KAK2728314.1"/>
    </source>
</evidence>
<protein>
    <submittedName>
        <fullName evidence="2">Uncharacterized protein</fullName>
    </submittedName>
</protein>
<comment type="caution">
    <text evidence="2">The sequence shown here is derived from an EMBL/GenBank/DDBJ whole genome shotgun (WGS) entry which is preliminary data.</text>
</comment>
<dbReference type="AlphaFoldDB" id="A0AAD9XUV2"/>
<feature type="region of interest" description="Disordered" evidence="1">
    <location>
        <begin position="166"/>
        <end position="249"/>
    </location>
</feature>
<name>A0AAD9XUV2_COLKA</name>
<reference evidence="2" key="1">
    <citation type="submission" date="2023-02" db="EMBL/GenBank/DDBJ databases">
        <title>Colletotrichum kahawae CIFC_Que2 genome sequencing and assembly.</title>
        <authorList>
            <person name="Baroncelli R."/>
        </authorList>
    </citation>
    <scope>NUCLEOTIDE SEQUENCE</scope>
    <source>
        <strain evidence="2">CIFC_Que2</strain>
    </source>
</reference>
<dbReference type="Proteomes" id="UP001281614">
    <property type="component" value="Unassembled WGS sequence"/>
</dbReference>
<gene>
    <name evidence="2" type="ORF">CKAH01_11111</name>
</gene>